<dbReference type="AlphaFoldDB" id="A0AA92X0N4"/>
<name>A0AA92X0N4_9GAMM</name>
<dbReference type="Pfam" id="PF00419">
    <property type="entry name" value="Fimbrial"/>
    <property type="match status" value="1"/>
</dbReference>
<dbReference type="PANTHER" id="PTHR33420">
    <property type="entry name" value="FIMBRIAL SUBUNIT ELFA-RELATED"/>
    <property type="match status" value="1"/>
</dbReference>
<dbReference type="InterPro" id="IPR008966">
    <property type="entry name" value="Adhesion_dom_sf"/>
</dbReference>
<gene>
    <name evidence="3" type="ORF">D4100_22715</name>
</gene>
<dbReference type="Proteomes" id="UP000284338">
    <property type="component" value="Unassembled WGS sequence"/>
</dbReference>
<feature type="chain" id="PRO_5041634997" evidence="1">
    <location>
        <begin position="35"/>
        <end position="177"/>
    </location>
</feature>
<comment type="caution">
    <text evidence="3">The sequence shown here is derived from an EMBL/GenBank/DDBJ whole genome shotgun (WGS) entry which is preliminary data.</text>
</comment>
<dbReference type="InterPro" id="IPR036937">
    <property type="entry name" value="Adhesion_dom_fimbrial_sf"/>
</dbReference>
<accession>A0AA92X0N4</accession>
<sequence>MTEAQTMTEPNTKRRGKMLLLLLPLLTGSSAGRAATTLPDINVQITGTIVASASCQINNGNVIEVNFGEVVNSQINGVNYKKTFDLNLNCRGGKSNTVRLRFNGTAHPQLPNALEVNGNGGLGIQMMKDGVAFQPYSWIQFEYPNLPIFSAVPVKAPGSKIIGGSFGTAAIIEIDYQ</sequence>
<reference evidence="3 4" key="1">
    <citation type="submission" date="2018-09" db="EMBL/GenBank/DDBJ databases">
        <title>Draft genome of a novel serratia sp. strain with antifungal activity.</title>
        <authorList>
            <person name="Dichmann S.I."/>
            <person name="Park B.P."/>
            <person name="Pathiraja D."/>
            <person name="Choi I.-G."/>
            <person name="Stougaard P."/>
            <person name="Hennessy R.C."/>
        </authorList>
    </citation>
    <scope>NUCLEOTIDE SEQUENCE [LARGE SCALE GENOMIC DNA]</scope>
    <source>
        <strain evidence="3 4">S40</strain>
    </source>
</reference>
<feature type="signal peptide" evidence="1">
    <location>
        <begin position="1"/>
        <end position="34"/>
    </location>
</feature>
<dbReference type="PANTHER" id="PTHR33420:SF26">
    <property type="entry name" value="FIMBRIAL SUBUNIT"/>
    <property type="match status" value="1"/>
</dbReference>
<evidence type="ECO:0000256" key="1">
    <source>
        <dbReference type="SAM" id="SignalP"/>
    </source>
</evidence>
<evidence type="ECO:0000313" key="3">
    <source>
        <dbReference type="EMBL" id="RJF53297.1"/>
    </source>
</evidence>
<feature type="domain" description="Fimbrial-type adhesion" evidence="2">
    <location>
        <begin position="44"/>
        <end position="177"/>
    </location>
</feature>
<dbReference type="GO" id="GO:0009289">
    <property type="term" value="C:pilus"/>
    <property type="evidence" value="ECO:0007669"/>
    <property type="project" value="InterPro"/>
</dbReference>
<dbReference type="Gene3D" id="2.60.40.1090">
    <property type="entry name" value="Fimbrial-type adhesion domain"/>
    <property type="match status" value="1"/>
</dbReference>
<organism evidence="3 4">
    <name type="scientific">Serratia inhibens</name>
    <dbReference type="NCBI Taxonomy" id="2338073"/>
    <lineage>
        <taxon>Bacteria</taxon>
        <taxon>Pseudomonadati</taxon>
        <taxon>Pseudomonadota</taxon>
        <taxon>Gammaproteobacteria</taxon>
        <taxon>Enterobacterales</taxon>
        <taxon>Yersiniaceae</taxon>
        <taxon>Serratia</taxon>
    </lineage>
</organism>
<dbReference type="InterPro" id="IPR000259">
    <property type="entry name" value="Adhesion_dom_fimbrial"/>
</dbReference>
<dbReference type="EMBL" id="QYYG01000010">
    <property type="protein sequence ID" value="RJF53297.1"/>
    <property type="molecule type" value="Genomic_DNA"/>
</dbReference>
<dbReference type="InterPro" id="IPR050263">
    <property type="entry name" value="Bact_Fimbrial_Adh_Pro"/>
</dbReference>
<keyword evidence="4" id="KW-1185">Reference proteome</keyword>
<proteinExistence type="predicted"/>
<dbReference type="SUPFAM" id="SSF49401">
    <property type="entry name" value="Bacterial adhesins"/>
    <property type="match status" value="1"/>
</dbReference>
<protein>
    <submittedName>
        <fullName evidence="3">Fimbrial protein</fullName>
    </submittedName>
</protein>
<dbReference type="GO" id="GO:0043709">
    <property type="term" value="P:cell adhesion involved in single-species biofilm formation"/>
    <property type="evidence" value="ECO:0007669"/>
    <property type="project" value="TreeGrafter"/>
</dbReference>
<keyword evidence="1" id="KW-0732">Signal</keyword>
<evidence type="ECO:0000313" key="4">
    <source>
        <dbReference type="Proteomes" id="UP000284338"/>
    </source>
</evidence>
<evidence type="ECO:0000259" key="2">
    <source>
        <dbReference type="Pfam" id="PF00419"/>
    </source>
</evidence>